<reference evidence="10 11" key="1">
    <citation type="submission" date="2019-03" db="EMBL/GenBank/DDBJ databases">
        <title>Diversity of the mouse oral microbiome.</title>
        <authorList>
            <person name="Joseph S."/>
            <person name="Aduse-Opoku J."/>
            <person name="Curtis M."/>
            <person name="Wade W."/>
            <person name="Hashim A."/>
        </authorList>
    </citation>
    <scope>NUCLEOTIDE SEQUENCE [LARGE SCALE GENOMIC DNA]</scope>
    <source>
        <strain evidence="10 11">P11</strain>
    </source>
</reference>
<evidence type="ECO:0000256" key="4">
    <source>
        <dbReference type="ARBA" id="ARBA00022801"/>
    </source>
</evidence>
<feature type="active site" description="Proton donor" evidence="8">
    <location>
        <position position="518"/>
    </location>
</feature>
<dbReference type="Proteomes" id="UP000298285">
    <property type="component" value="Unassembled WGS sequence"/>
</dbReference>
<dbReference type="InterPro" id="IPR015882">
    <property type="entry name" value="HEX_bac_N"/>
</dbReference>
<dbReference type="InterPro" id="IPR008965">
    <property type="entry name" value="CBM2/CBM3_carb-bd_dom_sf"/>
</dbReference>
<evidence type="ECO:0000256" key="7">
    <source>
        <dbReference type="ARBA" id="ARBA00033000"/>
    </source>
</evidence>
<dbReference type="SUPFAM" id="SSF81296">
    <property type="entry name" value="E set domains"/>
    <property type="match status" value="1"/>
</dbReference>
<proteinExistence type="inferred from homology"/>
<dbReference type="InterPro" id="IPR004867">
    <property type="entry name" value="CHB_C_dom"/>
</dbReference>
<dbReference type="InterPro" id="IPR059177">
    <property type="entry name" value="GH29D-like_dom"/>
</dbReference>
<dbReference type="InterPro" id="IPR013783">
    <property type="entry name" value="Ig-like_fold"/>
</dbReference>
<gene>
    <name evidence="10" type="ORF">E4T88_13655</name>
</gene>
<dbReference type="Pfam" id="PF02838">
    <property type="entry name" value="Glyco_hydro_20b"/>
    <property type="match status" value="1"/>
</dbReference>
<dbReference type="InterPro" id="IPR025705">
    <property type="entry name" value="Beta_hexosaminidase_sua/sub"/>
</dbReference>
<dbReference type="SUPFAM" id="SSF51445">
    <property type="entry name" value="(Trans)glycosidases"/>
    <property type="match status" value="1"/>
</dbReference>
<dbReference type="Pfam" id="PF13290">
    <property type="entry name" value="CHB_HEX_C_1"/>
    <property type="match status" value="1"/>
</dbReference>
<dbReference type="GO" id="GO:0004563">
    <property type="term" value="F:beta-N-acetylhexosaminidase activity"/>
    <property type="evidence" value="ECO:0007669"/>
    <property type="project" value="UniProtKB-EC"/>
</dbReference>
<dbReference type="GO" id="GO:0030247">
    <property type="term" value="F:polysaccharide binding"/>
    <property type="evidence" value="ECO:0007669"/>
    <property type="project" value="InterPro"/>
</dbReference>
<evidence type="ECO:0000256" key="1">
    <source>
        <dbReference type="ARBA" id="ARBA00001231"/>
    </source>
</evidence>
<dbReference type="InterPro" id="IPR012291">
    <property type="entry name" value="CBM2_carb-bd_dom_sf"/>
</dbReference>
<keyword evidence="5" id="KW-0326">Glycosidase</keyword>
<dbReference type="Gene3D" id="3.20.20.80">
    <property type="entry name" value="Glycosidases"/>
    <property type="match status" value="1"/>
</dbReference>
<feature type="domain" description="Chitobiase/beta-hexosaminidases N-terminal" evidence="9">
    <location>
        <begin position="26"/>
        <end position="173"/>
    </location>
</feature>
<dbReference type="InterPro" id="IPR014756">
    <property type="entry name" value="Ig_E-set"/>
</dbReference>
<keyword evidence="4" id="KW-0378">Hydrolase</keyword>
<dbReference type="Gene3D" id="2.60.40.10">
    <property type="entry name" value="Immunoglobulins"/>
    <property type="match status" value="1"/>
</dbReference>
<evidence type="ECO:0000256" key="5">
    <source>
        <dbReference type="ARBA" id="ARBA00023295"/>
    </source>
</evidence>
<dbReference type="Gene3D" id="2.60.40.290">
    <property type="match status" value="1"/>
</dbReference>
<dbReference type="RefSeq" id="WP_135106342.1">
    <property type="nucleotide sequence ID" value="NZ_JADGKW010000004.1"/>
</dbReference>
<dbReference type="EMBL" id="SPPK01000004">
    <property type="protein sequence ID" value="TFU88906.1"/>
    <property type="molecule type" value="Genomic_DNA"/>
</dbReference>
<dbReference type="EC" id="3.2.1.52" evidence="3"/>
<comment type="similarity">
    <text evidence="2">Belongs to the glycosyl hydrolase 20 family.</text>
</comment>
<dbReference type="PANTHER" id="PTHR22600">
    <property type="entry name" value="BETA-HEXOSAMINIDASE"/>
    <property type="match status" value="1"/>
</dbReference>
<accession>A0A4Y9IKV1</accession>
<sequence>MKYIIYLITSMFIMSACINQKNLNKSPVSLMWEMGRNGIEPGYYENTFYLINHSNDSLRGNWIIYYNQMPAAVKPDPTSPVIVQQISSTYYKIAPSTSYRPLASGDTLKITFRCAGSILKNAGVPEGAYIVMLDEKGKESVPYSVAINSKPFLHDYQWSRVGESELPYPDGKMVYESNLIFSEQVPLKKTDIFPSLKHLKENGGEFSFTKDVSLKYDPAFANEANLLKEKLEKLYGCNIVDKAAVTINLRKESYVGKNKEYYQMELNNGSIEITGNTPHAIFNGVQTLLAFIHSKDLPYSLPNVSISDYPDLEYRGQMLDVARNFSSKENILKLIDILSMYKMSVLHLHLTDDEGWRIEIPGLEELTTVGARRGHTLDEKECLYPAYGSGWNANDENSIGNGYFTRSDFIEILKYAQKHHIRVIPEIDLPGHARAAIKAMSARYYKYIKSDKKKAEEYLLTDFADTSRYISAQSYTDNVINVALPSVYSFVKKVVNEVDLMYKDAGMELSVLHLGGDEVPHGAWEGSDIAMAFMKEKGFKETRELKDYFIEQIIPFFKEKNIQLGAWQEVGLLPDETVNKKFSGDNVLSYCWNTVPEWNGDEIPYRLANAGYPIILCNVSNLYFDLSYNKHENEPGAYWGGFVNEYNSFNVVPYDIYKSVRSDMSGNRIDITKVSNKKIALSPNAYNEIKGMQGQLWAETIRNFDMVEYYLFPKMFGLIERAWNTHPEWEKELLSDKYTDALRLYNRKITEYELPRLNLLDIKFRIAHPGIEMIDGKLHVNTSIPNAEIRYTIDGSEPTVNSTLWTEPITCNAKEIRAKAFYCGRESVTTLYKYK</sequence>
<dbReference type="CDD" id="cd02847">
    <property type="entry name" value="E_set_Chitobiase_C"/>
    <property type="match status" value="1"/>
</dbReference>
<dbReference type="GO" id="GO:0030203">
    <property type="term" value="P:glycosaminoglycan metabolic process"/>
    <property type="evidence" value="ECO:0007669"/>
    <property type="project" value="TreeGrafter"/>
</dbReference>
<dbReference type="AlphaFoldDB" id="A0A4Y9IKV1"/>
<dbReference type="GO" id="GO:0005975">
    <property type="term" value="P:carbohydrate metabolic process"/>
    <property type="evidence" value="ECO:0007669"/>
    <property type="project" value="InterPro"/>
</dbReference>
<dbReference type="InterPro" id="IPR004866">
    <property type="entry name" value="CHB/HEX_N_dom"/>
</dbReference>
<dbReference type="Pfam" id="PF00728">
    <property type="entry name" value="Glyco_hydro_20"/>
    <property type="match status" value="1"/>
</dbReference>
<dbReference type="PANTHER" id="PTHR22600:SF57">
    <property type="entry name" value="BETA-N-ACETYLHEXOSAMINIDASE"/>
    <property type="match status" value="1"/>
</dbReference>
<evidence type="ECO:0000256" key="8">
    <source>
        <dbReference type="PIRSR" id="PIRSR625705-1"/>
    </source>
</evidence>
<evidence type="ECO:0000313" key="11">
    <source>
        <dbReference type="Proteomes" id="UP000298285"/>
    </source>
</evidence>
<dbReference type="PROSITE" id="PS51257">
    <property type="entry name" value="PROKAR_LIPOPROTEIN"/>
    <property type="match status" value="1"/>
</dbReference>
<dbReference type="PRINTS" id="PR00738">
    <property type="entry name" value="GLHYDRLASE20"/>
</dbReference>
<dbReference type="Gene3D" id="3.30.379.10">
    <property type="entry name" value="Chitobiase/beta-hexosaminidase domain 2-like"/>
    <property type="match status" value="1"/>
</dbReference>
<dbReference type="OrthoDB" id="1090159at2"/>
<name>A0A4Y9IKV1_9BACT</name>
<comment type="catalytic activity">
    <reaction evidence="1">
        <text>Hydrolysis of terminal non-reducing N-acetyl-D-hexosamine residues in N-acetyl-beta-D-hexosaminides.</text>
        <dbReference type="EC" id="3.2.1.52"/>
    </reaction>
</comment>
<organism evidence="10 11">
    <name type="scientific">Dysgonomonas mossii</name>
    <dbReference type="NCBI Taxonomy" id="163665"/>
    <lineage>
        <taxon>Bacteria</taxon>
        <taxon>Pseudomonadati</taxon>
        <taxon>Bacteroidota</taxon>
        <taxon>Bacteroidia</taxon>
        <taxon>Bacteroidales</taxon>
        <taxon>Dysgonomonadaceae</taxon>
        <taxon>Dysgonomonas</taxon>
    </lineage>
</organism>
<dbReference type="InterPro" id="IPR017853">
    <property type="entry name" value="GH"/>
</dbReference>
<protein>
    <recommendedName>
        <fullName evidence="3">beta-N-acetylhexosaminidase</fullName>
        <ecNumber evidence="3">3.2.1.52</ecNumber>
    </recommendedName>
    <alternativeName>
        <fullName evidence="6">Beta-N-acetylhexosaminidase</fullName>
    </alternativeName>
    <alternativeName>
        <fullName evidence="7">N-acetyl-beta-glucosaminidase</fullName>
    </alternativeName>
</protein>
<dbReference type="SUPFAM" id="SSF49384">
    <property type="entry name" value="Carbohydrate-binding domain"/>
    <property type="match status" value="1"/>
</dbReference>
<dbReference type="GO" id="GO:0016020">
    <property type="term" value="C:membrane"/>
    <property type="evidence" value="ECO:0007669"/>
    <property type="project" value="TreeGrafter"/>
</dbReference>
<dbReference type="SUPFAM" id="SSF55545">
    <property type="entry name" value="beta-N-acetylhexosaminidase-like domain"/>
    <property type="match status" value="1"/>
</dbReference>
<evidence type="ECO:0000256" key="2">
    <source>
        <dbReference type="ARBA" id="ARBA00006285"/>
    </source>
</evidence>
<dbReference type="InterPro" id="IPR029018">
    <property type="entry name" value="Hex-like_dom2"/>
</dbReference>
<dbReference type="InterPro" id="IPR015883">
    <property type="entry name" value="Glyco_hydro_20_cat"/>
</dbReference>
<evidence type="ECO:0000256" key="6">
    <source>
        <dbReference type="ARBA" id="ARBA00030512"/>
    </source>
</evidence>
<comment type="caution">
    <text evidence="10">The sequence shown here is derived from an EMBL/GenBank/DDBJ whole genome shotgun (WGS) entry which is preliminary data.</text>
</comment>
<evidence type="ECO:0000256" key="3">
    <source>
        <dbReference type="ARBA" id="ARBA00012663"/>
    </source>
</evidence>
<evidence type="ECO:0000259" key="9">
    <source>
        <dbReference type="SMART" id="SM01081"/>
    </source>
</evidence>
<evidence type="ECO:0000313" key="10">
    <source>
        <dbReference type="EMBL" id="TFU88906.1"/>
    </source>
</evidence>
<dbReference type="SMART" id="SM01081">
    <property type="entry name" value="CHB_HEX"/>
    <property type="match status" value="1"/>
</dbReference>